<dbReference type="PANTHER" id="PTHR48106">
    <property type="entry name" value="QUINONE OXIDOREDUCTASE PIG3-RELATED"/>
    <property type="match status" value="1"/>
</dbReference>
<gene>
    <name evidence="4" type="ORF">J0X15_05630</name>
</gene>
<feature type="domain" description="Enoyl reductase (ER)" evidence="3">
    <location>
        <begin position="10"/>
        <end position="323"/>
    </location>
</feature>
<dbReference type="SUPFAM" id="SSF50129">
    <property type="entry name" value="GroES-like"/>
    <property type="match status" value="1"/>
</dbReference>
<protein>
    <submittedName>
        <fullName evidence="4">Zinc-binding dehydrogenase</fullName>
    </submittedName>
</protein>
<keyword evidence="5" id="KW-1185">Reference proteome</keyword>
<evidence type="ECO:0000313" key="4">
    <source>
        <dbReference type="EMBL" id="MBO0344691.1"/>
    </source>
</evidence>
<dbReference type="AlphaFoldDB" id="A0A939J7X0"/>
<evidence type="ECO:0000256" key="1">
    <source>
        <dbReference type="ARBA" id="ARBA00022857"/>
    </source>
</evidence>
<evidence type="ECO:0000259" key="3">
    <source>
        <dbReference type="SMART" id="SM00829"/>
    </source>
</evidence>
<dbReference type="Gene3D" id="3.40.50.720">
    <property type="entry name" value="NAD(P)-binding Rossmann-like Domain"/>
    <property type="match status" value="1"/>
</dbReference>
<reference evidence="4" key="1">
    <citation type="submission" date="2021-03" db="EMBL/GenBank/DDBJ databases">
        <title>Roseibium sp. CAU 1637 isolated from Incheon.</title>
        <authorList>
            <person name="Kim W."/>
        </authorList>
    </citation>
    <scope>NUCLEOTIDE SEQUENCE</scope>
    <source>
        <strain evidence="4">CAU 1637</strain>
    </source>
</reference>
<dbReference type="PANTHER" id="PTHR48106:SF2">
    <property type="entry name" value="ZN2+-BINDING DEHYDROGENASE"/>
    <property type="match status" value="1"/>
</dbReference>
<dbReference type="SMART" id="SM00829">
    <property type="entry name" value="PKS_ER"/>
    <property type="match status" value="1"/>
</dbReference>
<evidence type="ECO:0000313" key="5">
    <source>
        <dbReference type="Proteomes" id="UP000664779"/>
    </source>
</evidence>
<dbReference type="Proteomes" id="UP000664779">
    <property type="component" value="Unassembled WGS sequence"/>
</dbReference>
<name>A0A939J7X0_9HYPH</name>
<dbReference type="Pfam" id="PF00107">
    <property type="entry name" value="ADH_zinc_N"/>
    <property type="match status" value="1"/>
</dbReference>
<dbReference type="InterPro" id="IPR020843">
    <property type="entry name" value="ER"/>
</dbReference>
<dbReference type="GO" id="GO:0016651">
    <property type="term" value="F:oxidoreductase activity, acting on NAD(P)H"/>
    <property type="evidence" value="ECO:0007669"/>
    <property type="project" value="TreeGrafter"/>
</dbReference>
<comment type="caution">
    <text evidence="4">The sequence shown here is derived from an EMBL/GenBank/DDBJ whole genome shotgun (WGS) entry which is preliminary data.</text>
</comment>
<organism evidence="4 5">
    <name type="scientific">Roseibium limicola</name>
    <dbReference type="NCBI Taxonomy" id="2816037"/>
    <lineage>
        <taxon>Bacteria</taxon>
        <taxon>Pseudomonadati</taxon>
        <taxon>Pseudomonadota</taxon>
        <taxon>Alphaproteobacteria</taxon>
        <taxon>Hyphomicrobiales</taxon>
        <taxon>Stappiaceae</taxon>
        <taxon>Roseibium</taxon>
    </lineage>
</organism>
<evidence type="ECO:0000256" key="2">
    <source>
        <dbReference type="ARBA" id="ARBA00023002"/>
    </source>
</evidence>
<dbReference type="Gene3D" id="3.90.180.10">
    <property type="entry name" value="Medium-chain alcohol dehydrogenases, catalytic domain"/>
    <property type="match status" value="1"/>
</dbReference>
<dbReference type="SUPFAM" id="SSF51735">
    <property type="entry name" value="NAD(P)-binding Rossmann-fold domains"/>
    <property type="match status" value="1"/>
</dbReference>
<dbReference type="RefSeq" id="WP_206938833.1">
    <property type="nucleotide sequence ID" value="NZ_JAFLNF010000002.1"/>
</dbReference>
<proteinExistence type="predicted"/>
<dbReference type="Pfam" id="PF08240">
    <property type="entry name" value="ADH_N"/>
    <property type="match status" value="1"/>
</dbReference>
<keyword evidence="1" id="KW-0521">NADP</keyword>
<dbReference type="CDD" id="cd08292">
    <property type="entry name" value="ETR_like_2"/>
    <property type="match status" value="1"/>
</dbReference>
<dbReference type="InterPro" id="IPR013149">
    <property type="entry name" value="ADH-like_C"/>
</dbReference>
<dbReference type="EMBL" id="JAFLNF010000002">
    <property type="protein sequence ID" value="MBO0344691.1"/>
    <property type="molecule type" value="Genomic_DNA"/>
</dbReference>
<sequence length="325" mass="34237">MKTIAYVTFGEPEAVLYVSDTDKPSAAAGEVLLRMVLSPIHNHDLWTTRGKYGYKPDLPAQGGTEALGIVEAVGEGVDTELIGKRVVAAGVQASWSAYFTAKAEAIVPLPDQISDEVGCQLIAMPFSALALLEFLDVQKGDWVIQTASNGTVGKVFADLAKARGINTLNLVRRAEAVSELQDLGFANVLSTSEDGWQNKARTIIGDTGARAAVDSVGGPVVEDIAELLGVDGLLVVFGSGAGVPLQLSAMTMISKHLVVKGFWGSRVIGDMPADEKRRLIVELVTLAAKNELRLSAGGIFPLEDIKSAVEASLTAGKSGKILLRP</sequence>
<dbReference type="InterPro" id="IPR036291">
    <property type="entry name" value="NAD(P)-bd_dom_sf"/>
</dbReference>
<dbReference type="InterPro" id="IPR011032">
    <property type="entry name" value="GroES-like_sf"/>
</dbReference>
<dbReference type="InterPro" id="IPR013154">
    <property type="entry name" value="ADH-like_N"/>
</dbReference>
<accession>A0A939J7X0</accession>
<dbReference type="GO" id="GO:0070402">
    <property type="term" value="F:NADPH binding"/>
    <property type="evidence" value="ECO:0007669"/>
    <property type="project" value="TreeGrafter"/>
</dbReference>
<keyword evidence="2" id="KW-0560">Oxidoreductase</keyword>